<gene>
    <name evidence="2" type="ORF">ASIM_LOCUS9417</name>
</gene>
<dbReference type="Pfam" id="PF00171">
    <property type="entry name" value="Aldedh"/>
    <property type="match status" value="1"/>
</dbReference>
<dbReference type="Proteomes" id="UP000267096">
    <property type="component" value="Unassembled WGS sequence"/>
</dbReference>
<dbReference type="InterPro" id="IPR015590">
    <property type="entry name" value="Aldehyde_DH_dom"/>
</dbReference>
<dbReference type="Gene3D" id="3.40.605.10">
    <property type="entry name" value="Aldehyde Dehydrogenase, Chain A, domain 1"/>
    <property type="match status" value="1"/>
</dbReference>
<evidence type="ECO:0000313" key="4">
    <source>
        <dbReference type="WBParaSite" id="ASIM_0000968301-mRNA-1"/>
    </source>
</evidence>
<dbReference type="InterPro" id="IPR016162">
    <property type="entry name" value="Ald_DH_N"/>
</dbReference>
<dbReference type="OrthoDB" id="310895at2759"/>
<name>A0A0M3JPT3_ANISI</name>
<dbReference type="EMBL" id="UYRR01028676">
    <property type="protein sequence ID" value="VDK39225.1"/>
    <property type="molecule type" value="Genomic_DNA"/>
</dbReference>
<reference evidence="2 3" key="2">
    <citation type="submission" date="2018-11" db="EMBL/GenBank/DDBJ databases">
        <authorList>
            <consortium name="Pathogen Informatics"/>
        </authorList>
    </citation>
    <scope>NUCLEOTIDE SEQUENCE [LARGE SCALE GENOMIC DNA]</scope>
</reference>
<feature type="domain" description="Aldehyde dehydrogenase" evidence="1">
    <location>
        <begin position="7"/>
        <end position="81"/>
    </location>
</feature>
<sequence length="82" mass="9261">LFINNEWKDSVSGKTFPTHDPATGEKITEVQEADTEDVDLAVRAARQAFQMGSPWRRMDACDRGVLLNKLADLMERDRVLLA</sequence>
<protein>
    <submittedName>
        <fullName evidence="4">Aldedh domain-containing protein</fullName>
    </submittedName>
</protein>
<accession>A0A0M3JPT3</accession>
<evidence type="ECO:0000313" key="2">
    <source>
        <dbReference type="EMBL" id="VDK39225.1"/>
    </source>
</evidence>
<organism evidence="4">
    <name type="scientific">Anisakis simplex</name>
    <name type="common">Herring worm</name>
    <dbReference type="NCBI Taxonomy" id="6269"/>
    <lineage>
        <taxon>Eukaryota</taxon>
        <taxon>Metazoa</taxon>
        <taxon>Ecdysozoa</taxon>
        <taxon>Nematoda</taxon>
        <taxon>Chromadorea</taxon>
        <taxon>Rhabditida</taxon>
        <taxon>Spirurina</taxon>
        <taxon>Ascaridomorpha</taxon>
        <taxon>Ascaridoidea</taxon>
        <taxon>Anisakidae</taxon>
        <taxon>Anisakis</taxon>
        <taxon>Anisakis simplex complex</taxon>
    </lineage>
</organism>
<dbReference type="WBParaSite" id="ASIM_0000968301-mRNA-1">
    <property type="protein sequence ID" value="ASIM_0000968301-mRNA-1"/>
    <property type="gene ID" value="ASIM_0000968301"/>
</dbReference>
<dbReference type="GO" id="GO:0016491">
    <property type="term" value="F:oxidoreductase activity"/>
    <property type="evidence" value="ECO:0007669"/>
    <property type="project" value="InterPro"/>
</dbReference>
<dbReference type="PANTHER" id="PTHR11699">
    <property type="entry name" value="ALDEHYDE DEHYDROGENASE-RELATED"/>
    <property type="match status" value="1"/>
</dbReference>
<dbReference type="SUPFAM" id="SSF53720">
    <property type="entry name" value="ALDH-like"/>
    <property type="match status" value="1"/>
</dbReference>
<evidence type="ECO:0000259" key="1">
    <source>
        <dbReference type="Pfam" id="PF00171"/>
    </source>
</evidence>
<dbReference type="InterPro" id="IPR016161">
    <property type="entry name" value="Ald_DH/histidinol_DH"/>
</dbReference>
<evidence type="ECO:0000313" key="3">
    <source>
        <dbReference type="Proteomes" id="UP000267096"/>
    </source>
</evidence>
<dbReference type="AlphaFoldDB" id="A0A0M3JPT3"/>
<proteinExistence type="predicted"/>
<reference evidence="4" key="1">
    <citation type="submission" date="2017-02" db="UniProtKB">
        <authorList>
            <consortium name="WormBaseParasite"/>
        </authorList>
    </citation>
    <scope>IDENTIFICATION</scope>
</reference>
<keyword evidence="3" id="KW-1185">Reference proteome</keyword>